<evidence type="ECO:0000256" key="12">
    <source>
        <dbReference type="ARBA" id="ARBA00023012"/>
    </source>
</evidence>
<evidence type="ECO:0000256" key="1">
    <source>
        <dbReference type="ARBA" id="ARBA00000085"/>
    </source>
</evidence>
<dbReference type="CDD" id="cd06225">
    <property type="entry name" value="HAMP"/>
    <property type="match status" value="1"/>
</dbReference>
<dbReference type="InterPro" id="IPR003660">
    <property type="entry name" value="HAMP_dom"/>
</dbReference>
<dbReference type="PANTHER" id="PTHR43065">
    <property type="entry name" value="SENSOR HISTIDINE KINASE"/>
    <property type="match status" value="1"/>
</dbReference>
<feature type="domain" description="HAMP" evidence="16">
    <location>
        <begin position="318"/>
        <end position="371"/>
    </location>
</feature>
<dbReference type="CDD" id="cd00082">
    <property type="entry name" value="HisKA"/>
    <property type="match status" value="1"/>
</dbReference>
<dbReference type="SMART" id="SM00387">
    <property type="entry name" value="HATPase_c"/>
    <property type="match status" value="1"/>
</dbReference>
<accession>A0A3B0THJ0</accession>
<evidence type="ECO:0000256" key="8">
    <source>
        <dbReference type="ARBA" id="ARBA00022741"/>
    </source>
</evidence>
<dbReference type="Pfam" id="PF00672">
    <property type="entry name" value="HAMP"/>
    <property type="match status" value="1"/>
</dbReference>
<dbReference type="Pfam" id="PF00512">
    <property type="entry name" value="HisKA"/>
    <property type="match status" value="1"/>
</dbReference>
<keyword evidence="10" id="KW-0067">ATP-binding</keyword>
<keyword evidence="6 17" id="KW-0808">Transferase</keyword>
<evidence type="ECO:0000256" key="5">
    <source>
        <dbReference type="ARBA" id="ARBA00022553"/>
    </source>
</evidence>
<evidence type="ECO:0000256" key="6">
    <source>
        <dbReference type="ARBA" id="ARBA00022679"/>
    </source>
</evidence>
<evidence type="ECO:0000259" key="15">
    <source>
        <dbReference type="PROSITE" id="PS50109"/>
    </source>
</evidence>
<feature type="transmembrane region" description="Helical" evidence="14">
    <location>
        <begin position="295"/>
        <end position="317"/>
    </location>
</feature>
<dbReference type="GO" id="GO:0000155">
    <property type="term" value="F:phosphorelay sensor kinase activity"/>
    <property type="evidence" value="ECO:0007669"/>
    <property type="project" value="InterPro"/>
</dbReference>
<evidence type="ECO:0000256" key="2">
    <source>
        <dbReference type="ARBA" id="ARBA00004651"/>
    </source>
</evidence>
<evidence type="ECO:0000256" key="11">
    <source>
        <dbReference type="ARBA" id="ARBA00022989"/>
    </source>
</evidence>
<comment type="catalytic activity">
    <reaction evidence="1">
        <text>ATP + protein L-histidine = ADP + protein N-phospho-L-histidine.</text>
        <dbReference type="EC" id="2.7.13.3"/>
    </reaction>
</comment>
<dbReference type="SUPFAM" id="SSF55785">
    <property type="entry name" value="PYP-like sensor domain (PAS domain)"/>
    <property type="match status" value="1"/>
</dbReference>
<dbReference type="Gene3D" id="6.10.340.10">
    <property type="match status" value="1"/>
</dbReference>
<evidence type="ECO:0000256" key="4">
    <source>
        <dbReference type="ARBA" id="ARBA00022475"/>
    </source>
</evidence>
<dbReference type="InterPro" id="IPR017232">
    <property type="entry name" value="NtrY"/>
</dbReference>
<dbReference type="Gene3D" id="3.30.450.20">
    <property type="entry name" value="PAS domain"/>
    <property type="match status" value="1"/>
</dbReference>
<dbReference type="EC" id="2.7.13.3" evidence="3"/>
<dbReference type="InterPro" id="IPR013767">
    <property type="entry name" value="PAS_fold"/>
</dbReference>
<dbReference type="GO" id="GO:0005524">
    <property type="term" value="F:ATP binding"/>
    <property type="evidence" value="ECO:0007669"/>
    <property type="project" value="UniProtKB-KW"/>
</dbReference>
<dbReference type="InterPro" id="IPR005467">
    <property type="entry name" value="His_kinase_dom"/>
</dbReference>
<dbReference type="PROSITE" id="PS50109">
    <property type="entry name" value="HIS_KIN"/>
    <property type="match status" value="1"/>
</dbReference>
<dbReference type="EMBL" id="UOEO01000036">
    <property type="protein sequence ID" value="VAW15613.1"/>
    <property type="molecule type" value="Genomic_DNA"/>
</dbReference>
<keyword evidence="8" id="KW-0547">Nucleotide-binding</keyword>
<dbReference type="InterPro" id="IPR003661">
    <property type="entry name" value="HisK_dim/P_dom"/>
</dbReference>
<evidence type="ECO:0000256" key="10">
    <source>
        <dbReference type="ARBA" id="ARBA00022840"/>
    </source>
</evidence>
<dbReference type="Pfam" id="PF02518">
    <property type="entry name" value="HATPase_c"/>
    <property type="match status" value="1"/>
</dbReference>
<dbReference type="SUPFAM" id="SSF158472">
    <property type="entry name" value="HAMP domain-like"/>
    <property type="match status" value="1"/>
</dbReference>
<keyword evidence="5" id="KW-0597">Phosphoprotein</keyword>
<feature type="transmembrane region" description="Helical" evidence="14">
    <location>
        <begin position="92"/>
        <end position="117"/>
    </location>
</feature>
<evidence type="ECO:0000256" key="9">
    <source>
        <dbReference type="ARBA" id="ARBA00022777"/>
    </source>
</evidence>
<keyword evidence="12" id="KW-0902">Two-component regulatory system</keyword>
<gene>
    <name evidence="17" type="ORF">MNBD_ALPHA12-506</name>
</gene>
<dbReference type="InterPro" id="IPR036890">
    <property type="entry name" value="HATPase_C_sf"/>
</dbReference>
<keyword evidence="13 14" id="KW-0472">Membrane</keyword>
<feature type="transmembrane region" description="Helical" evidence="14">
    <location>
        <begin position="21"/>
        <end position="41"/>
    </location>
</feature>
<proteinExistence type="predicted"/>
<dbReference type="PRINTS" id="PR00344">
    <property type="entry name" value="BCTRLSENSOR"/>
</dbReference>
<evidence type="ECO:0000256" key="13">
    <source>
        <dbReference type="ARBA" id="ARBA00023136"/>
    </source>
</evidence>
<dbReference type="SUPFAM" id="SSF47384">
    <property type="entry name" value="Homodimeric domain of signal transducing histidine kinase"/>
    <property type="match status" value="1"/>
</dbReference>
<dbReference type="InterPro" id="IPR035965">
    <property type="entry name" value="PAS-like_dom_sf"/>
</dbReference>
<dbReference type="GO" id="GO:0005886">
    <property type="term" value="C:plasma membrane"/>
    <property type="evidence" value="ECO:0007669"/>
    <property type="project" value="UniProtKB-SubCell"/>
</dbReference>
<evidence type="ECO:0000256" key="3">
    <source>
        <dbReference type="ARBA" id="ARBA00012438"/>
    </source>
</evidence>
<protein>
    <recommendedName>
        <fullName evidence="3">histidine kinase</fullName>
        <ecNumber evidence="3">2.7.13.3</ecNumber>
    </recommendedName>
</protein>
<dbReference type="SUPFAM" id="SSF55874">
    <property type="entry name" value="ATPase domain of HSP90 chaperone/DNA topoisomerase II/histidine kinase"/>
    <property type="match status" value="1"/>
</dbReference>
<name>A0A3B0THJ0_9ZZZZ</name>
<dbReference type="InterPro" id="IPR045671">
    <property type="entry name" value="NtrY-like_N"/>
</dbReference>
<dbReference type="Gene3D" id="1.10.287.130">
    <property type="match status" value="1"/>
</dbReference>
<dbReference type="GO" id="GO:0006355">
    <property type="term" value="P:regulation of DNA-templated transcription"/>
    <property type="evidence" value="ECO:0007669"/>
    <property type="project" value="InterPro"/>
</dbReference>
<dbReference type="PROSITE" id="PS50885">
    <property type="entry name" value="HAMP"/>
    <property type="match status" value="1"/>
</dbReference>
<keyword evidence="4" id="KW-1003">Cell membrane</keyword>
<evidence type="ECO:0000256" key="7">
    <source>
        <dbReference type="ARBA" id="ARBA00022692"/>
    </source>
</evidence>
<dbReference type="Pfam" id="PF19312">
    <property type="entry name" value="NtrY_N"/>
    <property type="match status" value="1"/>
</dbReference>
<evidence type="ECO:0000256" key="14">
    <source>
        <dbReference type="SAM" id="Phobius"/>
    </source>
</evidence>
<comment type="subcellular location">
    <subcellularLocation>
        <location evidence="2">Cell membrane</location>
        <topology evidence="2">Multi-pass membrane protein</topology>
    </subcellularLocation>
</comment>
<dbReference type="SMART" id="SM00304">
    <property type="entry name" value="HAMP"/>
    <property type="match status" value="1"/>
</dbReference>
<feature type="transmembrane region" description="Helical" evidence="14">
    <location>
        <begin position="53"/>
        <end position="80"/>
    </location>
</feature>
<dbReference type="InterPro" id="IPR004358">
    <property type="entry name" value="Sig_transdc_His_kin-like_C"/>
</dbReference>
<dbReference type="SMART" id="SM00388">
    <property type="entry name" value="HisKA"/>
    <property type="match status" value="1"/>
</dbReference>
<dbReference type="Gene3D" id="3.30.565.10">
    <property type="entry name" value="Histidine kinase-like ATPase, C-terminal domain"/>
    <property type="match status" value="1"/>
</dbReference>
<evidence type="ECO:0000313" key="17">
    <source>
        <dbReference type="EMBL" id="VAW15613.1"/>
    </source>
</evidence>
<dbReference type="InterPro" id="IPR036097">
    <property type="entry name" value="HisK_dim/P_sf"/>
</dbReference>
<reference evidence="17" key="1">
    <citation type="submission" date="2018-06" db="EMBL/GenBank/DDBJ databases">
        <authorList>
            <person name="Zhirakovskaya E."/>
        </authorList>
    </citation>
    <scope>NUCLEOTIDE SEQUENCE</scope>
</reference>
<organism evidence="17">
    <name type="scientific">hydrothermal vent metagenome</name>
    <dbReference type="NCBI Taxonomy" id="652676"/>
    <lineage>
        <taxon>unclassified sequences</taxon>
        <taxon>metagenomes</taxon>
        <taxon>ecological metagenomes</taxon>
    </lineage>
</organism>
<keyword evidence="9" id="KW-0418">Kinase</keyword>
<dbReference type="InterPro" id="IPR003594">
    <property type="entry name" value="HATPase_dom"/>
</dbReference>
<dbReference type="AlphaFoldDB" id="A0A3B0THJ0"/>
<feature type="domain" description="Histidine kinase" evidence="15">
    <location>
        <begin position="508"/>
        <end position="730"/>
    </location>
</feature>
<dbReference type="PIRSF" id="PIRSF037532">
    <property type="entry name" value="STHK_NtrY"/>
    <property type="match status" value="1"/>
</dbReference>
<sequence length="755" mass="83793">MKKLAKFAGPAGKRTTRIIRIFGVFTIAAAVIVATISFWIMTGASNIEPTPKVWTAIWIANAVLIVLVIALVLTEIVMLFQARIKGHAGARLRVRLVVMFALVATVPAFIVAIFAAVTLNQGLDHWFSERTRDIVESSRQVARSYLLEHAQVLRDDVIWVATELETARDIFATNRDRYQKLLTSLATTRSLPFTSLVSRDGSTLMRAQINVQGAQPSVPVSVMGDVKEGVPTLLAPGATNMVGALVKLRGYDDTYLFAARPVNQAVVEYMKLTDENISEYRLYASNRMVFQLTFALMYLGLALVLLLAALWIGIALANRFVDPIRNLMIASNNVARGRLDVRVPIVDKSGDLHDLGQRFNTMIGQLKSQRQALIDANQTNEKRRLFTEAVVEGVSAGVVGLDQDGAIKLVNLRCCTIFKRDEISLMGENITLVVPQLAPLIERARKARRGQIRDQIELGPTNDLRTYQAQLTREGTMTESKGFVVTLDDITDLVSAQRTSAWADVARRIAHEIKNPLTPIQLSAERLRKRYRKKLSDDFEVFDKCTDTIIRQVADIGRMVDEFSSFARMPAAVLERDDLADTIRQAVFLESVRQPQIKISADIPEGPLFAHFDKRLIAQALTNLIKNGVEALENAGLDKIKTARICISTRLENEFVRIDVKDNGNGWPRENRHRLLEPYMTTREKGTGLGLAIVAKIIEQHGGSIELRDADWGENNIGGACFSFVLPLLSSGSNEEKSDENVANGASDHKILVAK</sequence>
<evidence type="ECO:0000259" key="16">
    <source>
        <dbReference type="PROSITE" id="PS50885"/>
    </source>
</evidence>
<keyword evidence="11 14" id="KW-1133">Transmembrane helix</keyword>
<dbReference type="Pfam" id="PF00989">
    <property type="entry name" value="PAS"/>
    <property type="match status" value="1"/>
</dbReference>
<dbReference type="PANTHER" id="PTHR43065:SF10">
    <property type="entry name" value="PEROXIDE STRESS-ACTIVATED HISTIDINE KINASE MAK3"/>
    <property type="match status" value="1"/>
</dbReference>
<keyword evidence="7 14" id="KW-0812">Transmembrane</keyword>